<keyword evidence="1" id="KW-0472">Membrane</keyword>
<name>A0A3S3SHB2_9BACI</name>
<dbReference type="GeneID" id="87617876"/>
<dbReference type="RefSeq" id="WP_127741391.1">
    <property type="nucleotide sequence ID" value="NZ_CAJCKN010000063.1"/>
</dbReference>
<dbReference type="AlphaFoldDB" id="A0A3S3SHB2"/>
<keyword evidence="1" id="KW-0812">Transmembrane</keyword>
<dbReference type="EMBL" id="RZTZ01000014">
    <property type="protein sequence ID" value="RVT58014.1"/>
    <property type="molecule type" value="Genomic_DNA"/>
</dbReference>
<evidence type="ECO:0000313" key="2">
    <source>
        <dbReference type="EMBL" id="RVT58014.1"/>
    </source>
</evidence>
<organism evidence="2 3">
    <name type="scientific">Niallia taxi</name>
    <dbReference type="NCBI Taxonomy" id="2499688"/>
    <lineage>
        <taxon>Bacteria</taxon>
        <taxon>Bacillati</taxon>
        <taxon>Bacillota</taxon>
        <taxon>Bacilli</taxon>
        <taxon>Bacillales</taxon>
        <taxon>Bacillaceae</taxon>
        <taxon>Niallia</taxon>
    </lineage>
</organism>
<proteinExistence type="predicted"/>
<accession>A0A3S3SHB2</accession>
<reference evidence="2 3" key="1">
    <citation type="submission" date="2019-01" db="EMBL/GenBank/DDBJ databases">
        <title>Bacillus sp. M5HDSG1-1, whole genome shotgun sequence.</title>
        <authorList>
            <person name="Tuo L."/>
        </authorList>
    </citation>
    <scope>NUCLEOTIDE SEQUENCE [LARGE SCALE GENOMIC DNA]</scope>
    <source>
        <strain evidence="2 3">M5HDSG1-1</strain>
    </source>
</reference>
<comment type="caution">
    <text evidence="2">The sequence shown here is derived from an EMBL/GenBank/DDBJ whole genome shotgun (WGS) entry which is preliminary data.</text>
</comment>
<evidence type="ECO:0000313" key="3">
    <source>
        <dbReference type="Proteomes" id="UP000288024"/>
    </source>
</evidence>
<feature type="transmembrane region" description="Helical" evidence="1">
    <location>
        <begin position="9"/>
        <end position="27"/>
    </location>
</feature>
<dbReference type="Proteomes" id="UP000288024">
    <property type="component" value="Unassembled WGS sequence"/>
</dbReference>
<evidence type="ECO:0000256" key="1">
    <source>
        <dbReference type="SAM" id="Phobius"/>
    </source>
</evidence>
<keyword evidence="1" id="KW-1133">Transmembrane helix</keyword>
<keyword evidence="3" id="KW-1185">Reference proteome</keyword>
<protein>
    <submittedName>
        <fullName evidence="2">Uncharacterized protein</fullName>
    </submittedName>
</protein>
<sequence>MNLKSNRSYYAVAGISTALVIIAVLTLSSNSTPKTTAESVYKEPEIITEANRKVIEDNDEAKQTISATIISKTPDGKHFSAVNNYDDKDIVVLDKTEETTWKNGDKVYITFAGDKVDSVEVVKRAP</sequence>
<gene>
    <name evidence="2" type="ORF">EM808_23495</name>
</gene>